<reference evidence="3 4" key="1">
    <citation type="submission" date="2021-05" db="EMBL/GenBank/DDBJ databases">
        <title>Genome Assembly of Synthetic Allotetraploid Brassica napus Reveals Homoeologous Exchanges between Subgenomes.</title>
        <authorList>
            <person name="Davis J.T."/>
        </authorList>
    </citation>
    <scope>NUCLEOTIDE SEQUENCE [LARGE SCALE GENOMIC DNA]</scope>
    <source>
        <strain evidence="4">cv. Da-Ae</strain>
        <tissue evidence="3">Seedling</tissue>
    </source>
</reference>
<gene>
    <name evidence="3" type="ORF">HID58_015526</name>
</gene>
<dbReference type="PANTHER" id="PTHR46033">
    <property type="entry name" value="PROTEIN MAIN-LIKE 2"/>
    <property type="match status" value="1"/>
</dbReference>
<dbReference type="Pfam" id="PF10536">
    <property type="entry name" value="PMD"/>
    <property type="match status" value="2"/>
</dbReference>
<accession>A0ABQ8DKB6</accession>
<proteinExistence type="predicted"/>
<dbReference type="InterPro" id="IPR019557">
    <property type="entry name" value="AminoTfrase-like_pln_mobile"/>
</dbReference>
<feature type="compositionally biased region" description="Low complexity" evidence="1">
    <location>
        <begin position="479"/>
        <end position="489"/>
    </location>
</feature>
<feature type="domain" description="Aminotransferase-like plant mobile" evidence="2">
    <location>
        <begin position="59"/>
        <end position="297"/>
    </location>
</feature>
<evidence type="ECO:0000256" key="1">
    <source>
        <dbReference type="SAM" id="MobiDB-lite"/>
    </source>
</evidence>
<dbReference type="EMBL" id="JAGKQM010000004">
    <property type="protein sequence ID" value="KAH0929799.1"/>
    <property type="molecule type" value="Genomic_DNA"/>
</dbReference>
<comment type="caution">
    <text evidence="3">The sequence shown here is derived from an EMBL/GenBank/DDBJ whole genome shotgun (WGS) entry which is preliminary data.</text>
</comment>
<keyword evidence="4" id="KW-1185">Reference proteome</keyword>
<feature type="domain" description="Aminotransferase-like plant mobile" evidence="2">
    <location>
        <begin position="298"/>
        <end position="385"/>
    </location>
</feature>
<protein>
    <recommendedName>
        <fullName evidence="2">Aminotransferase-like plant mobile domain-containing protein</fullName>
    </recommendedName>
</protein>
<evidence type="ECO:0000313" key="3">
    <source>
        <dbReference type="EMBL" id="KAH0929799.1"/>
    </source>
</evidence>
<dbReference type="PANTHER" id="PTHR46033:SF35">
    <property type="entry name" value="PROTEIN MAIN-LIKE 1"/>
    <property type="match status" value="1"/>
</dbReference>
<dbReference type="Proteomes" id="UP000824890">
    <property type="component" value="Unassembled WGS sequence"/>
</dbReference>
<sequence length="489" mass="54961">MDIDVGPVDPSVLYEQELHVSSAVWEAQERGLLRCQEHTSLLHQWKLTDQQTKLVDKAGFGLFRRIGPMTLNNSLISALVERWRRETNTFHLPLGETTITLDEVSLVLGLQIDGDPVVGPKVGDEAAMDMCGRLLGKLPSAANKEVNCSRVKLNWLKRTFSECPEDASSDVVKCHTRAYLLYLIGSTIFATTDGDKVSVKYLPLFEDFDRAGRYAWGAAALACLYRALGNASLKSQSNICGCLTLLQCWSYFHLDIGRPEKAEASFPLALLWKGKGSRSKTDLSEYRRELDDLDPTKLSLGRSKTTLVCFEKIELHFPDRCLRQFGKRQPIPQKVKRRDRKNRRLDDLDTSMTAACEEWAERGDHIVDSSGGGNVVDDGAYMEWYARISITKLNREAFLENQVMNMIACMREFEEAASGISMERLSPVEREVMESVKDTFSSNLTFGGWQEVAVNSSYGKRRRRNEQTPTMNNGGGGSDLSSLMLQKDT</sequence>
<organism evidence="3 4">
    <name type="scientific">Brassica napus</name>
    <name type="common">Rape</name>
    <dbReference type="NCBI Taxonomy" id="3708"/>
    <lineage>
        <taxon>Eukaryota</taxon>
        <taxon>Viridiplantae</taxon>
        <taxon>Streptophyta</taxon>
        <taxon>Embryophyta</taxon>
        <taxon>Tracheophyta</taxon>
        <taxon>Spermatophyta</taxon>
        <taxon>Magnoliopsida</taxon>
        <taxon>eudicotyledons</taxon>
        <taxon>Gunneridae</taxon>
        <taxon>Pentapetalae</taxon>
        <taxon>rosids</taxon>
        <taxon>malvids</taxon>
        <taxon>Brassicales</taxon>
        <taxon>Brassicaceae</taxon>
        <taxon>Brassiceae</taxon>
        <taxon>Brassica</taxon>
    </lineage>
</organism>
<feature type="region of interest" description="Disordered" evidence="1">
    <location>
        <begin position="457"/>
        <end position="489"/>
    </location>
</feature>
<dbReference type="InterPro" id="IPR044824">
    <property type="entry name" value="MAIN-like"/>
</dbReference>
<evidence type="ECO:0000313" key="4">
    <source>
        <dbReference type="Proteomes" id="UP000824890"/>
    </source>
</evidence>
<evidence type="ECO:0000259" key="2">
    <source>
        <dbReference type="Pfam" id="PF10536"/>
    </source>
</evidence>
<name>A0ABQ8DKB6_BRANA</name>